<dbReference type="SUPFAM" id="SSF52540">
    <property type="entry name" value="P-loop containing nucleoside triphosphate hydrolases"/>
    <property type="match status" value="1"/>
</dbReference>
<dbReference type="InterPro" id="IPR025669">
    <property type="entry name" value="AAA_dom"/>
</dbReference>
<keyword evidence="3" id="KW-1185">Reference proteome</keyword>
<dbReference type="CDD" id="cd02042">
    <property type="entry name" value="ParAB_family"/>
    <property type="match status" value="1"/>
</dbReference>
<sequence length="252" mass="29100">MDTKKPKIITIASIKGGVGKSTTCLALAFLLSKKNKVLLIDMDTQASVTSYYQDKIQEENINLKFNNIYEVLANDLDIEKAIIKIEDNLDLLPSYLSLHMLNEIEIEFKDLLLKSNLSCFSSDYKYIILDTAPSFDIAFKNAMFSSDYIIVPIIAEKWAVECLDLFDYFLNKLGLKIPVFLLITRFKKNNTHKEFLNLLKNRGDFLGIISEREDLNKNIASNSEFSLEKDYMHEYKNAINKFLDYLKIMEKV</sequence>
<feature type="domain" description="AAA" evidence="1">
    <location>
        <begin position="7"/>
        <end position="167"/>
    </location>
</feature>
<dbReference type="RefSeq" id="WP_091973990.1">
    <property type="nucleotide sequence ID" value="NZ_CP179490.1"/>
</dbReference>
<dbReference type="Proteomes" id="UP000199262">
    <property type="component" value="Unassembled WGS sequence"/>
</dbReference>
<reference evidence="3" key="1">
    <citation type="submission" date="2016-10" db="EMBL/GenBank/DDBJ databases">
        <authorList>
            <person name="Varghese N."/>
            <person name="Submissions S."/>
        </authorList>
    </citation>
    <scope>NUCLEOTIDE SEQUENCE [LARGE SCALE GENOMIC DNA]</scope>
    <source>
        <strain evidence="3">ATCC 51557</strain>
    </source>
</reference>
<dbReference type="PANTHER" id="PTHR13696">
    <property type="entry name" value="P-LOOP CONTAINING NUCLEOSIDE TRIPHOSPHATE HYDROLASE"/>
    <property type="match status" value="1"/>
</dbReference>
<dbReference type="InterPro" id="IPR027417">
    <property type="entry name" value="P-loop_NTPase"/>
</dbReference>
<dbReference type="OrthoDB" id="9791162at2"/>
<evidence type="ECO:0000313" key="3">
    <source>
        <dbReference type="Proteomes" id="UP000199262"/>
    </source>
</evidence>
<dbReference type="Pfam" id="PF13614">
    <property type="entry name" value="AAA_31"/>
    <property type="match status" value="1"/>
</dbReference>
<protein>
    <submittedName>
        <fullName evidence="2">Chromosome partitioning protein</fullName>
    </submittedName>
</protein>
<dbReference type="AlphaFoldDB" id="A0A1G4QJ72"/>
<evidence type="ECO:0000259" key="1">
    <source>
        <dbReference type="Pfam" id="PF13614"/>
    </source>
</evidence>
<dbReference type="InterPro" id="IPR050678">
    <property type="entry name" value="DNA_Partitioning_ATPase"/>
</dbReference>
<name>A0A1G4QJ72_BORJA</name>
<proteinExistence type="predicted"/>
<gene>
    <name evidence="2" type="ORF">SAMN02983004_01140</name>
</gene>
<dbReference type="Gene3D" id="3.40.50.300">
    <property type="entry name" value="P-loop containing nucleotide triphosphate hydrolases"/>
    <property type="match status" value="1"/>
</dbReference>
<organism evidence="2 3">
    <name type="scientific">Borreliella japonica</name>
    <name type="common">Borrelia japonica</name>
    <dbReference type="NCBI Taxonomy" id="34095"/>
    <lineage>
        <taxon>Bacteria</taxon>
        <taxon>Pseudomonadati</taxon>
        <taxon>Spirochaetota</taxon>
        <taxon>Spirochaetia</taxon>
        <taxon>Spirochaetales</taxon>
        <taxon>Borreliaceae</taxon>
        <taxon>Borreliella</taxon>
    </lineage>
</organism>
<dbReference type="PANTHER" id="PTHR13696:SF99">
    <property type="entry name" value="COBYRINIC ACID AC-DIAMIDE SYNTHASE"/>
    <property type="match status" value="1"/>
</dbReference>
<accession>A0A1G4QJ72</accession>
<dbReference type="EMBL" id="FMTE01000034">
    <property type="protein sequence ID" value="SCW44673.1"/>
    <property type="molecule type" value="Genomic_DNA"/>
</dbReference>
<evidence type="ECO:0000313" key="2">
    <source>
        <dbReference type="EMBL" id="SCW44673.1"/>
    </source>
</evidence>